<proteinExistence type="predicted"/>
<evidence type="ECO:0000313" key="3">
    <source>
        <dbReference type="EMBL" id="MDP9905609.1"/>
    </source>
</evidence>
<dbReference type="RefSeq" id="WP_306961744.1">
    <property type="nucleotide sequence ID" value="NZ_JAUSRG010000006.1"/>
</dbReference>
<dbReference type="AlphaFoldDB" id="A0AAW8DJN5"/>
<evidence type="ECO:0000313" key="6">
    <source>
        <dbReference type="Proteomes" id="UP001242995"/>
    </source>
</evidence>
<dbReference type="Proteomes" id="UP001242995">
    <property type="component" value="Unassembled WGS sequence"/>
</dbReference>
<keyword evidence="2" id="KW-0472">Membrane</keyword>
<protein>
    <recommendedName>
        <fullName evidence="7">DUF2516 domain-containing protein</fullName>
    </recommendedName>
</protein>
<reference evidence="3 5" key="1">
    <citation type="submission" date="2023-07" db="EMBL/GenBank/DDBJ databases">
        <title>Sorghum-associated microbial communities from plants grown in Nebraska, USA.</title>
        <authorList>
            <person name="Schachtman D."/>
        </authorList>
    </citation>
    <scope>NUCLEOTIDE SEQUENCE</scope>
    <source>
        <strain evidence="3">DS1006</strain>
        <strain evidence="4 5">DS1016</strain>
    </source>
</reference>
<comment type="caution">
    <text evidence="3">The sequence shown here is derived from an EMBL/GenBank/DDBJ whole genome shotgun (WGS) entry which is preliminary data.</text>
</comment>
<accession>A0AAW8DJN5</accession>
<name>A0AAW8DJN5_9MICC</name>
<evidence type="ECO:0000256" key="1">
    <source>
        <dbReference type="SAM" id="MobiDB-lite"/>
    </source>
</evidence>
<evidence type="ECO:0000256" key="2">
    <source>
        <dbReference type="SAM" id="Phobius"/>
    </source>
</evidence>
<dbReference type="EMBL" id="JAUSRG010000006">
    <property type="protein sequence ID" value="MDP9905609.1"/>
    <property type="molecule type" value="Genomic_DNA"/>
</dbReference>
<evidence type="ECO:0000313" key="4">
    <source>
        <dbReference type="EMBL" id="MDQ0178651.1"/>
    </source>
</evidence>
<evidence type="ECO:0008006" key="7">
    <source>
        <dbReference type="Google" id="ProtNLM"/>
    </source>
</evidence>
<evidence type="ECO:0000313" key="5">
    <source>
        <dbReference type="Proteomes" id="UP001230951"/>
    </source>
</evidence>
<keyword evidence="2" id="KW-0812">Transmembrane</keyword>
<keyword evidence="5" id="KW-1185">Reference proteome</keyword>
<keyword evidence="2" id="KW-1133">Transmembrane helix</keyword>
<feature type="region of interest" description="Disordered" evidence="1">
    <location>
        <begin position="68"/>
        <end position="88"/>
    </location>
</feature>
<dbReference type="EMBL" id="JAUSTF010000001">
    <property type="protein sequence ID" value="MDQ0178651.1"/>
    <property type="molecule type" value="Genomic_DNA"/>
</dbReference>
<organism evidence="3 6">
    <name type="scientific">Arthrobacter bambusae</name>
    <dbReference type="NCBI Taxonomy" id="1338426"/>
    <lineage>
        <taxon>Bacteria</taxon>
        <taxon>Bacillati</taxon>
        <taxon>Actinomycetota</taxon>
        <taxon>Actinomycetes</taxon>
        <taxon>Micrococcales</taxon>
        <taxon>Micrococcaceae</taxon>
        <taxon>Arthrobacter</taxon>
    </lineage>
</organism>
<sequence>MTALVVISYIVNAAVFVYAVTRPSSAWLAADRNRTFWLVLLAVLGFMGVLGIGADVAFLVGVLPRMSAPAGPPPSQDPNVRANPFTKN</sequence>
<feature type="transmembrane region" description="Helical" evidence="2">
    <location>
        <begin position="35"/>
        <end position="63"/>
    </location>
</feature>
<dbReference type="Proteomes" id="UP001230951">
    <property type="component" value="Unassembled WGS sequence"/>
</dbReference>
<gene>
    <name evidence="3" type="ORF">J2S90_002580</name>
    <name evidence="4" type="ORF">J2S93_000058</name>
</gene>